<dbReference type="SUPFAM" id="SSF56176">
    <property type="entry name" value="FAD-binding/transporter-associated domain-like"/>
    <property type="match status" value="1"/>
</dbReference>
<sequence length="1279" mass="142094">MVYPWKEHRETLRRLYVEEKKSLDEVVEYMREHHNFTPSRRSYQTNFARWGFPNRLNPAYKNEQLVARVKELWETNVRQKDMISILVNEGYEIGEREVARIRAKNGWLLRGPNPVDVERRRRRQTQSIDRDGVEDDEDAAGEDDDSNDGNNRGYESQGNYYGFGSSGLSPADAQLQEETQAAMREAHREYRKRLMEAEYHERWLAKKRRRHTRPYAGLPPDPPGPPRFPSETTLSESKEILQLDADAYKTLREKFYSICVNAGVYKKTLVGPERWEALKEQLIRESMHLRAVMWDPADLDKKKLAIEIIACDVTKRIRTETSAVRLADAKTILGLNPEQSRNIRSQLYNILAQEKFTSKLEDGLEYFEALKQRWIAGSHELSSVVADGPADPNYQRKMKAINVICRDATRRYRADLTRLGKIPEPIQPSPPKPKATKPMPKQSAKAAGKKAAELTSTPAPTSAPAADSTSTPAPASAVVSESVEVTTPGPSSQPRRRGRLPGKRNKPKPLPHVTSRLVLAEPLESQADQEMVDAQLEVEMPVTSEGHDPFVNQQYMHGYTAAPQLQQEQAAPASSSAIAVFFRLNPSSKFFFPSAPAQWICPLESRTMTDLKNAAVQKTPGAVCYKIEGIVKDGKGGELPLPVSDQAELDTYLQHVEGHGAPTFNIHIVPGESMSRLAGRMPKGLGQSLTASAAAAARRPACLALRTVPVRCSSTGNNQPRSSGPSFKGQLTTSIMQRLARERADLERLARTRPQSSMARNFSITFMLFFVGASCWFMGYKYPRDVDPNSTLPLNATRPPTYKLSPAHLEAAWADFAEIVGQENVSTLEDDIKQHATSEWSSHQSDPAHKPFCIVYPSTTEQVAAIMKVCHTRRIPVVGYSGGTSLEGHYTPTRGGICVDFSRMNKVLALHKDDLDVVVQPGVGWEDLNEQLAEHNLFFPPDPGPGAQIGGMIGTGCSGTNAYRYGTMREWVLSLTVVLADGTVIKTRQRPRKSSAGYDLTRLFIGSEGTLGLVTEATLKLCVKPAATSVAVASFPSIRAAADCVGRVVADGIPVAAVEILDDDQMRFINGAGSTSRKWREAPTIFFKFTGTAGGVKEQIEIVRQLAKRAGGQSFEFARDEVEQGELWSARKEALWSTMAQRRPGDHVWTGDVAVPMSRLPDIIEETKRDLKTSGLTSSIVGHVGDGNFHIILLYNDSERKLAENCVHRMVKRAVEMEGTVTGEHGVGLVKRDYLPHELGETTVDAMRKVKAAFDPLCLLNCDKVVRVQKPKRGEVAEW</sequence>
<dbReference type="PANTHER" id="PTHR11748">
    <property type="entry name" value="D-LACTATE DEHYDROGENASE"/>
    <property type="match status" value="1"/>
</dbReference>
<evidence type="ECO:0000259" key="9">
    <source>
        <dbReference type="PROSITE" id="PS51387"/>
    </source>
</evidence>
<dbReference type="InterPro" id="IPR025676">
    <property type="entry name" value="Clr5_dom"/>
</dbReference>
<dbReference type="InterPro" id="IPR016169">
    <property type="entry name" value="FAD-bd_PCMH_sub2"/>
</dbReference>
<dbReference type="FunFam" id="1.10.45.10:FF:000001">
    <property type="entry name" value="D-lactate dehydrogenase mitochondrial"/>
    <property type="match status" value="1"/>
</dbReference>
<dbReference type="Gene3D" id="3.30.465.10">
    <property type="match status" value="1"/>
</dbReference>
<dbReference type="InterPro" id="IPR057940">
    <property type="entry name" value="Tri-helical_dom"/>
</dbReference>
<evidence type="ECO:0000256" key="5">
    <source>
        <dbReference type="ARBA" id="ARBA00023002"/>
    </source>
</evidence>
<evidence type="ECO:0000256" key="2">
    <source>
        <dbReference type="ARBA" id="ARBA00008000"/>
    </source>
</evidence>
<feature type="region of interest" description="Disordered" evidence="8">
    <location>
        <begin position="118"/>
        <end position="170"/>
    </location>
</feature>
<feature type="compositionally biased region" description="Acidic residues" evidence="8">
    <location>
        <begin position="132"/>
        <end position="147"/>
    </location>
</feature>
<accession>A0AAN7CHQ4</accession>
<comment type="similarity">
    <text evidence="2">Belongs to the FAD-binding oxidoreductase/transferase type 4 family.</text>
</comment>
<evidence type="ECO:0000256" key="3">
    <source>
        <dbReference type="ARBA" id="ARBA00022630"/>
    </source>
</evidence>
<evidence type="ECO:0000256" key="8">
    <source>
        <dbReference type="SAM" id="MobiDB-lite"/>
    </source>
</evidence>
<protein>
    <recommendedName>
        <fullName evidence="6">D-lactate dehydrogenase (cytochrome)</fullName>
        <ecNumber evidence="6">1.1.2.4</ecNumber>
    </recommendedName>
</protein>
<dbReference type="FunFam" id="3.30.465.10:FF:000014">
    <property type="entry name" value="D-lactate dehydrogenase (Cytochrome), putative"/>
    <property type="match status" value="1"/>
</dbReference>
<dbReference type="InterPro" id="IPR004113">
    <property type="entry name" value="FAD-bd_oxidored_4_C"/>
</dbReference>
<keyword evidence="4" id="KW-0274">FAD</keyword>
<dbReference type="Proteomes" id="UP001303760">
    <property type="component" value="Unassembled WGS sequence"/>
</dbReference>
<dbReference type="InterPro" id="IPR016171">
    <property type="entry name" value="Vanillyl_alc_oxidase_C-sub2"/>
</dbReference>
<dbReference type="Gene3D" id="1.10.45.10">
    <property type="entry name" value="Vanillyl-alcohol Oxidase, Chain A, domain 4"/>
    <property type="match status" value="1"/>
</dbReference>
<dbReference type="Pfam" id="PF02913">
    <property type="entry name" value="FAD-oxidase_C"/>
    <property type="match status" value="1"/>
</dbReference>
<keyword evidence="11" id="KW-1185">Reference proteome</keyword>
<dbReference type="EC" id="1.1.2.4" evidence="6"/>
<reference evidence="10" key="1">
    <citation type="journal article" date="2023" name="Mol. Phylogenet. Evol.">
        <title>Genome-scale phylogeny and comparative genomics of the fungal order Sordariales.</title>
        <authorList>
            <person name="Hensen N."/>
            <person name="Bonometti L."/>
            <person name="Westerberg I."/>
            <person name="Brannstrom I.O."/>
            <person name="Guillou S."/>
            <person name="Cros-Aarteil S."/>
            <person name="Calhoun S."/>
            <person name="Haridas S."/>
            <person name="Kuo A."/>
            <person name="Mondo S."/>
            <person name="Pangilinan J."/>
            <person name="Riley R."/>
            <person name="LaButti K."/>
            <person name="Andreopoulos B."/>
            <person name="Lipzen A."/>
            <person name="Chen C."/>
            <person name="Yan M."/>
            <person name="Daum C."/>
            <person name="Ng V."/>
            <person name="Clum A."/>
            <person name="Steindorff A."/>
            <person name="Ohm R.A."/>
            <person name="Martin F."/>
            <person name="Silar P."/>
            <person name="Natvig D.O."/>
            <person name="Lalanne C."/>
            <person name="Gautier V."/>
            <person name="Ament-Velasquez S.L."/>
            <person name="Kruys A."/>
            <person name="Hutchinson M.I."/>
            <person name="Powell A.J."/>
            <person name="Barry K."/>
            <person name="Miller A.N."/>
            <person name="Grigoriev I.V."/>
            <person name="Debuchy R."/>
            <person name="Gladieux P."/>
            <person name="Hiltunen Thoren M."/>
            <person name="Johannesson H."/>
        </authorList>
    </citation>
    <scope>NUCLEOTIDE SEQUENCE</scope>
    <source>
        <strain evidence="10">CBS 532.94</strain>
    </source>
</reference>
<gene>
    <name evidence="10" type="ORF">C8A03DRAFT_40792</name>
</gene>
<dbReference type="Pfam" id="PF01565">
    <property type="entry name" value="FAD_binding_4"/>
    <property type="match status" value="1"/>
</dbReference>
<dbReference type="AlphaFoldDB" id="A0AAN7CHQ4"/>
<dbReference type="InterPro" id="IPR056669">
    <property type="entry name" value="DUF7767"/>
</dbReference>
<dbReference type="GO" id="GO:0008720">
    <property type="term" value="F:D-lactate dehydrogenase (NAD+) activity"/>
    <property type="evidence" value="ECO:0007669"/>
    <property type="project" value="TreeGrafter"/>
</dbReference>
<feature type="compositionally biased region" description="Basic residues" evidence="8">
    <location>
        <begin position="494"/>
        <end position="509"/>
    </location>
</feature>
<dbReference type="InterPro" id="IPR006094">
    <property type="entry name" value="Oxid_FAD_bind_N"/>
</dbReference>
<evidence type="ECO:0000256" key="1">
    <source>
        <dbReference type="ARBA" id="ARBA00001974"/>
    </source>
</evidence>
<dbReference type="InterPro" id="IPR016166">
    <property type="entry name" value="FAD-bd_PCMH"/>
</dbReference>
<feature type="region of interest" description="Disordered" evidence="8">
    <location>
        <begin position="210"/>
        <end position="232"/>
    </location>
</feature>
<dbReference type="PROSITE" id="PS51387">
    <property type="entry name" value="FAD_PCMH"/>
    <property type="match status" value="1"/>
</dbReference>
<evidence type="ECO:0000256" key="6">
    <source>
        <dbReference type="ARBA" id="ARBA00038897"/>
    </source>
</evidence>
<comment type="caution">
    <text evidence="10">The sequence shown here is derived from an EMBL/GenBank/DDBJ whole genome shotgun (WGS) entry which is preliminary data.</text>
</comment>
<feature type="domain" description="FAD-binding PCMH-type" evidence="9">
    <location>
        <begin position="847"/>
        <end position="1024"/>
    </location>
</feature>
<feature type="compositionally biased region" description="Low complexity" evidence="8">
    <location>
        <begin position="453"/>
        <end position="493"/>
    </location>
</feature>
<evidence type="ECO:0000256" key="7">
    <source>
        <dbReference type="ARBA" id="ARBA00051436"/>
    </source>
</evidence>
<feature type="compositionally biased region" description="Low complexity" evidence="8">
    <location>
        <begin position="436"/>
        <end position="446"/>
    </location>
</feature>
<keyword evidence="5" id="KW-0560">Oxidoreductase</keyword>
<organism evidence="10 11">
    <name type="scientific">Achaetomium macrosporum</name>
    <dbReference type="NCBI Taxonomy" id="79813"/>
    <lineage>
        <taxon>Eukaryota</taxon>
        <taxon>Fungi</taxon>
        <taxon>Dikarya</taxon>
        <taxon>Ascomycota</taxon>
        <taxon>Pezizomycotina</taxon>
        <taxon>Sordariomycetes</taxon>
        <taxon>Sordariomycetidae</taxon>
        <taxon>Sordariales</taxon>
        <taxon>Chaetomiaceae</taxon>
        <taxon>Achaetomium</taxon>
    </lineage>
</organism>
<evidence type="ECO:0000256" key="4">
    <source>
        <dbReference type="ARBA" id="ARBA00022827"/>
    </source>
</evidence>
<dbReference type="SUPFAM" id="SSF55103">
    <property type="entry name" value="FAD-linked oxidases, C-terminal domain"/>
    <property type="match status" value="1"/>
</dbReference>
<dbReference type="InterPro" id="IPR036318">
    <property type="entry name" value="FAD-bd_PCMH-like_sf"/>
</dbReference>
<proteinExistence type="inferred from homology"/>
<evidence type="ECO:0000313" key="10">
    <source>
        <dbReference type="EMBL" id="KAK4241826.1"/>
    </source>
</evidence>
<feature type="compositionally biased region" description="Pro residues" evidence="8">
    <location>
        <begin position="217"/>
        <end position="228"/>
    </location>
</feature>
<comment type="catalytic activity">
    <reaction evidence="7">
        <text>(R)-lactate + 2 Fe(III)-[cytochrome c] = 2 Fe(II)-[cytochrome c] + pyruvate + 2 H(+)</text>
        <dbReference type="Rhea" id="RHEA:13521"/>
        <dbReference type="Rhea" id="RHEA-COMP:10350"/>
        <dbReference type="Rhea" id="RHEA-COMP:14399"/>
        <dbReference type="ChEBI" id="CHEBI:15361"/>
        <dbReference type="ChEBI" id="CHEBI:15378"/>
        <dbReference type="ChEBI" id="CHEBI:16004"/>
        <dbReference type="ChEBI" id="CHEBI:29033"/>
        <dbReference type="ChEBI" id="CHEBI:29034"/>
        <dbReference type="EC" id="1.1.2.4"/>
    </reaction>
</comment>
<dbReference type="Pfam" id="PF24465">
    <property type="entry name" value="Tri-helical"/>
    <property type="match status" value="2"/>
</dbReference>
<dbReference type="GO" id="GO:0004458">
    <property type="term" value="F:D-lactate dehydrogenase (cytochrome) activity"/>
    <property type="evidence" value="ECO:0007669"/>
    <property type="project" value="UniProtKB-EC"/>
</dbReference>
<feature type="region of interest" description="Disordered" evidence="8">
    <location>
        <begin position="416"/>
        <end position="512"/>
    </location>
</feature>
<dbReference type="Gene3D" id="3.30.70.2740">
    <property type="match status" value="1"/>
</dbReference>
<dbReference type="EMBL" id="MU860016">
    <property type="protein sequence ID" value="KAK4241826.1"/>
    <property type="molecule type" value="Genomic_DNA"/>
</dbReference>
<dbReference type="Pfam" id="PF14420">
    <property type="entry name" value="Clr5"/>
    <property type="match status" value="1"/>
</dbReference>
<comment type="cofactor">
    <cofactor evidence="1">
        <name>FAD</name>
        <dbReference type="ChEBI" id="CHEBI:57692"/>
    </cofactor>
</comment>
<name>A0AAN7CHQ4_9PEZI</name>
<dbReference type="GO" id="GO:1903457">
    <property type="term" value="P:lactate catabolic process"/>
    <property type="evidence" value="ECO:0007669"/>
    <property type="project" value="TreeGrafter"/>
</dbReference>
<dbReference type="GO" id="GO:0071949">
    <property type="term" value="F:FAD binding"/>
    <property type="evidence" value="ECO:0007669"/>
    <property type="project" value="InterPro"/>
</dbReference>
<dbReference type="PANTHER" id="PTHR11748:SF116">
    <property type="entry name" value="D-LACTATE DEHYDROGENASE (CYTOCHROME) (AFU_ORTHOLOGUE AFUA_7G02560)"/>
    <property type="match status" value="1"/>
</dbReference>
<dbReference type="GO" id="GO:0005739">
    <property type="term" value="C:mitochondrion"/>
    <property type="evidence" value="ECO:0007669"/>
    <property type="project" value="TreeGrafter"/>
</dbReference>
<dbReference type="Pfam" id="PF24962">
    <property type="entry name" value="DUF7767"/>
    <property type="match status" value="1"/>
</dbReference>
<reference evidence="10" key="2">
    <citation type="submission" date="2023-05" db="EMBL/GenBank/DDBJ databases">
        <authorList>
            <consortium name="Lawrence Berkeley National Laboratory"/>
            <person name="Steindorff A."/>
            <person name="Hensen N."/>
            <person name="Bonometti L."/>
            <person name="Westerberg I."/>
            <person name="Brannstrom I.O."/>
            <person name="Guillou S."/>
            <person name="Cros-Aarteil S."/>
            <person name="Calhoun S."/>
            <person name="Haridas S."/>
            <person name="Kuo A."/>
            <person name="Mondo S."/>
            <person name="Pangilinan J."/>
            <person name="Riley R."/>
            <person name="Labutti K."/>
            <person name="Andreopoulos B."/>
            <person name="Lipzen A."/>
            <person name="Chen C."/>
            <person name="Yanf M."/>
            <person name="Daum C."/>
            <person name="Ng V."/>
            <person name="Clum A."/>
            <person name="Ohm R."/>
            <person name="Martin F."/>
            <person name="Silar P."/>
            <person name="Natvig D."/>
            <person name="Lalanne C."/>
            <person name="Gautier V."/>
            <person name="Ament-Velasquez S.L."/>
            <person name="Kruys A."/>
            <person name="Hutchinson M.I."/>
            <person name="Powell A.J."/>
            <person name="Barry K."/>
            <person name="Miller A.N."/>
            <person name="Grigoriev I.V."/>
            <person name="Debuchy R."/>
            <person name="Gladieux P."/>
            <person name="Thoren M.H."/>
            <person name="Johannesson H."/>
        </authorList>
    </citation>
    <scope>NUCLEOTIDE SEQUENCE</scope>
    <source>
        <strain evidence="10">CBS 532.94</strain>
    </source>
</reference>
<dbReference type="InterPro" id="IPR016164">
    <property type="entry name" value="FAD-linked_Oxase-like_C"/>
</dbReference>
<keyword evidence="3" id="KW-0285">Flavoprotein</keyword>
<evidence type="ECO:0000313" key="11">
    <source>
        <dbReference type="Proteomes" id="UP001303760"/>
    </source>
</evidence>
<dbReference type="FunFam" id="3.30.70.2740:FF:000001">
    <property type="entry name" value="D-lactate dehydrogenase mitochondrial"/>
    <property type="match status" value="1"/>
</dbReference>